<evidence type="ECO:0000313" key="3">
    <source>
        <dbReference type="Proteomes" id="UP000317043"/>
    </source>
</evidence>
<accession>A0A543ASS6</accession>
<feature type="region of interest" description="Disordered" evidence="1">
    <location>
        <begin position="33"/>
        <end position="64"/>
    </location>
</feature>
<name>A0A543ASS6_9ACTN</name>
<dbReference type="Proteomes" id="UP000317043">
    <property type="component" value="Unassembled WGS sequence"/>
</dbReference>
<evidence type="ECO:0000313" key="2">
    <source>
        <dbReference type="EMBL" id="TQL75627.1"/>
    </source>
</evidence>
<dbReference type="InParanoid" id="A0A543ASS6"/>
<dbReference type="EMBL" id="VFOW01000001">
    <property type="protein sequence ID" value="TQL75627.1"/>
    <property type="molecule type" value="Genomic_DNA"/>
</dbReference>
<keyword evidence="3" id="KW-1185">Reference proteome</keyword>
<dbReference type="AlphaFoldDB" id="A0A543ASS6"/>
<dbReference type="Gene3D" id="2.30.320.10">
    <property type="entry name" value="YwqG-like"/>
    <property type="match status" value="1"/>
</dbReference>
<proteinExistence type="predicted"/>
<evidence type="ECO:0000256" key="1">
    <source>
        <dbReference type="SAM" id="MobiDB-lite"/>
    </source>
</evidence>
<organism evidence="2 3">
    <name type="scientific">Stackebrandtia endophytica</name>
    <dbReference type="NCBI Taxonomy" id="1496996"/>
    <lineage>
        <taxon>Bacteria</taxon>
        <taxon>Bacillati</taxon>
        <taxon>Actinomycetota</taxon>
        <taxon>Actinomycetes</taxon>
        <taxon>Glycomycetales</taxon>
        <taxon>Glycomycetaceae</taxon>
        <taxon>Stackebrandtia</taxon>
    </lineage>
</organism>
<sequence length="64" mass="7349">MRFTTPPRPHDLVSLFPELAEYARSAVRLHPRWGDPGIEQSSIGGPVRWPADEPWPTCDREHDD</sequence>
<reference evidence="2 3" key="1">
    <citation type="submission" date="2019-06" db="EMBL/GenBank/DDBJ databases">
        <title>Sequencing the genomes of 1000 actinobacteria strains.</title>
        <authorList>
            <person name="Klenk H.-P."/>
        </authorList>
    </citation>
    <scope>NUCLEOTIDE SEQUENCE [LARGE SCALE GENOMIC DNA]</scope>
    <source>
        <strain evidence="2 3">DSM 45928</strain>
    </source>
</reference>
<protein>
    <submittedName>
        <fullName evidence="2">Uncharacterized protein</fullName>
    </submittedName>
</protein>
<gene>
    <name evidence="2" type="ORF">FB566_1136</name>
</gene>
<comment type="caution">
    <text evidence="2">The sequence shown here is derived from an EMBL/GenBank/DDBJ whole genome shotgun (WGS) entry which is preliminary data.</text>
</comment>